<keyword evidence="4" id="KW-1185">Reference proteome</keyword>
<dbReference type="HOGENOM" id="CLU_301667_0_0_10"/>
<dbReference type="PANTHER" id="PTHR46182:SF2">
    <property type="entry name" value="FI19480P1"/>
    <property type="match status" value="1"/>
</dbReference>
<feature type="region of interest" description="Disordered" evidence="1">
    <location>
        <begin position="45"/>
        <end position="74"/>
    </location>
</feature>
<dbReference type="InterPro" id="IPR035986">
    <property type="entry name" value="PKD_dom_sf"/>
</dbReference>
<feature type="domain" description="PKD" evidence="2">
    <location>
        <begin position="629"/>
        <end position="713"/>
    </location>
</feature>
<dbReference type="PROSITE" id="PS51257">
    <property type="entry name" value="PROKAR_LIPOPROTEIN"/>
    <property type="match status" value="1"/>
</dbReference>
<reference evidence="4" key="1">
    <citation type="submission" date="2009-07" db="EMBL/GenBank/DDBJ databases">
        <title>Complete genome sequence of Zobellia galactanivorans Dsij.</title>
        <authorList>
            <consortium name="Genoscope - CEA"/>
        </authorList>
    </citation>
    <scope>NUCLEOTIDE SEQUENCE [LARGE SCALE GENOMIC DNA]</scope>
    <source>
        <strain evidence="4">DSM 12802 / CCUG 47099 / CIP 106680 / NCIMB 13871 / Dsij</strain>
    </source>
</reference>
<dbReference type="PANTHER" id="PTHR46182">
    <property type="entry name" value="FI19480P1"/>
    <property type="match status" value="1"/>
</dbReference>
<dbReference type="STRING" id="63186.ZOBELLIA_1991"/>
<sequence length="990" mass="107278">MKLRQTPTLANRLCFIGITFLLILSCNKDVDTLRDAVLDKNIPIINGSDEETTGPSDVDEDLLEDESESQTPENEIQFENRVAVFNPIHDAYIQNGKGYNQSLIRLEEGRRKSYLMFDLSPLDSIGGVIVEARLDFVVSTDDGDGEVIVFKGESNDWTEQNLSETSAPDIGASLGSIDQPYRVNSEVQIALDTLGIEPGYTSLVLDHKDGDDLAFASKESAIGGSKLVVSYEVPVGTKILELENLGANEESEWDSNDEPGEDSTEGQGQVPEGNDTEQEGEEEPVDDSVGEEAPVEEEEPVDDPVEEEAPVEEEEAVDDPVEEEALVEEEPVETPIEEETPAEEEPVEENPEVPEPPASPANEAPVAVVRATPKEGTLPLKVSFNGGDSSDDKAVVSYLWDFKNGETASSKNPEHTFTEAGTYDVVLKVKDEEGLSSSGKLTIKVLAAKNEAPTAKISANTKSGEAPLEVRFAGSGSSDDQGIKTYAWNFKDGKTASTANPVHTFAKAGTFVVELAVSDEEGLTDKETVTITVEEPKNDPPVSKPSASSQSGEAPVEIHFTGSNSTDDNEITGYKWDFGDGSISTEANPKHTFDTPGTYSVKLEVVDKGGLKDVEHISITVSAPENEAPTAVASASVLSGEAPLKVDFTGGNSSDDKGVVGYSWDFSDGTSSSTNPSHTFNNPGSYTVKLTVGDEEGRQDTTSLIIEVTQSAVQGNLPCGTGSGPANQYGAKVWCWNNISVPSNDFFSNHELFISSHCSDGMVTKSGSRLRFKVNPTTPNAAATCGDYNYRAEIREHPADVNYPVGTEQWWGFDYKFESGYKADELPWILWQTHGSFSSPSNPMTNLQLGPTNFNGNSNTVGELFVVNNAARSGSSAYTPTGIIPRSGQTLKVVIHMVWGDGGSGKFRVWINGVKVYDQNERTVYSQRPYGGYWKLGIYKWRWKDRENVEASAARGIRELNTSIGTLRTITRQPGDSDYGKDSYYLVEPD</sequence>
<feature type="compositionally biased region" description="Acidic residues" evidence="1">
    <location>
        <begin position="249"/>
        <end position="264"/>
    </location>
</feature>
<dbReference type="GO" id="GO:0016020">
    <property type="term" value="C:membrane"/>
    <property type="evidence" value="ECO:0007669"/>
    <property type="project" value="TreeGrafter"/>
</dbReference>
<feature type="domain" description="PKD" evidence="2">
    <location>
        <begin position="453"/>
        <end position="534"/>
    </location>
</feature>
<dbReference type="RefSeq" id="WP_013993350.1">
    <property type="nucleotide sequence ID" value="NC_015844.1"/>
</dbReference>
<dbReference type="InterPro" id="IPR029865">
    <property type="entry name" value="KIAA0319-like"/>
</dbReference>
<proteinExistence type="predicted"/>
<evidence type="ECO:0000313" key="4">
    <source>
        <dbReference type="Proteomes" id="UP000008898"/>
    </source>
</evidence>
<evidence type="ECO:0000259" key="2">
    <source>
        <dbReference type="PROSITE" id="PS50093"/>
    </source>
</evidence>
<evidence type="ECO:0000313" key="3">
    <source>
        <dbReference type="EMBL" id="CAZ96070.1"/>
    </source>
</evidence>
<feature type="region of interest" description="Disordered" evidence="1">
    <location>
        <begin position="531"/>
        <end position="566"/>
    </location>
</feature>
<dbReference type="SUPFAM" id="SSF49299">
    <property type="entry name" value="PKD domain"/>
    <property type="match status" value="4"/>
</dbReference>
<dbReference type="KEGG" id="zga:ZOBELLIA_1991"/>
<feature type="compositionally biased region" description="Acidic residues" evidence="1">
    <location>
        <begin position="48"/>
        <end position="68"/>
    </location>
</feature>
<gene>
    <name evidence="3" type="ordered locus">zobellia_1991</name>
</gene>
<dbReference type="InterPro" id="IPR000601">
    <property type="entry name" value="PKD_dom"/>
</dbReference>
<evidence type="ECO:0000256" key="1">
    <source>
        <dbReference type="SAM" id="MobiDB-lite"/>
    </source>
</evidence>
<dbReference type="PROSITE" id="PS50093">
    <property type="entry name" value="PKD"/>
    <property type="match status" value="4"/>
</dbReference>
<protein>
    <submittedName>
        <fullName evidence="3">Conserved hypothetical lipoprotein</fullName>
    </submittedName>
</protein>
<dbReference type="EMBL" id="FP476056">
    <property type="protein sequence ID" value="CAZ96070.1"/>
    <property type="molecule type" value="Genomic_DNA"/>
</dbReference>
<reference evidence="3 4" key="2">
    <citation type="journal article" date="2012" name="Environ. Microbiol.">
        <title>Characterization of the first alginolytic operons in a marine bacterium: from their emergence in marine Flavobacteriia to their independent transfers to marine Proteobacteria and human gut Bacteroides.</title>
        <authorList>
            <person name="Thomas F."/>
            <person name="Barbeyron T."/>
            <person name="Tonon T."/>
            <person name="Genicot S."/>
            <person name="Czjzek M."/>
            <person name="Michel G."/>
        </authorList>
    </citation>
    <scope>NUCLEOTIDE SEQUENCE [LARGE SCALE GENOMIC DNA]</scope>
    <source>
        <strain evidence="4">DSM 12802 / CCUG 47099 / CIP 106680 / NCIMB 13871 / Dsij</strain>
    </source>
</reference>
<dbReference type="Proteomes" id="UP000008898">
    <property type="component" value="Chromosome"/>
</dbReference>
<feature type="region of interest" description="Disordered" evidence="1">
    <location>
        <begin position="244"/>
        <end position="364"/>
    </location>
</feature>
<dbReference type="PATRIC" id="fig|63186.3.peg.1960"/>
<feature type="domain" description="PKD" evidence="2">
    <location>
        <begin position="365"/>
        <end position="450"/>
    </location>
</feature>
<keyword evidence="3" id="KW-0449">Lipoprotein</keyword>
<accession>G0LBG1</accession>
<dbReference type="AlphaFoldDB" id="G0LBG1"/>
<dbReference type="InterPro" id="IPR013783">
    <property type="entry name" value="Ig-like_fold"/>
</dbReference>
<dbReference type="InterPro" id="IPR025975">
    <property type="entry name" value="Polysacc_lyase"/>
</dbReference>
<name>G0LBG1_ZOBGA</name>
<dbReference type="Pfam" id="PF14099">
    <property type="entry name" value="Polysacc_lyase"/>
    <property type="match status" value="1"/>
</dbReference>
<dbReference type="Gene3D" id="2.60.120.200">
    <property type="match status" value="1"/>
</dbReference>
<dbReference type="GO" id="GO:0031410">
    <property type="term" value="C:cytoplasmic vesicle"/>
    <property type="evidence" value="ECO:0007669"/>
    <property type="project" value="TreeGrafter"/>
</dbReference>
<dbReference type="OrthoDB" id="7794186at2"/>
<dbReference type="SMART" id="SM00089">
    <property type="entry name" value="PKD"/>
    <property type="match status" value="4"/>
</dbReference>
<feature type="domain" description="PKD" evidence="2">
    <location>
        <begin position="541"/>
        <end position="628"/>
    </location>
</feature>
<dbReference type="InterPro" id="IPR022409">
    <property type="entry name" value="PKD/Chitinase_dom"/>
</dbReference>
<feature type="compositionally biased region" description="Acidic residues" evidence="1">
    <location>
        <begin position="274"/>
        <end position="352"/>
    </location>
</feature>
<organism evidence="3 4">
    <name type="scientific">Zobellia galactanivorans (strain DSM 12802 / CCUG 47099 / CIP 106680 / NCIMB 13871 / Dsij)</name>
    <dbReference type="NCBI Taxonomy" id="63186"/>
    <lineage>
        <taxon>Bacteria</taxon>
        <taxon>Pseudomonadati</taxon>
        <taxon>Bacteroidota</taxon>
        <taxon>Flavobacteriia</taxon>
        <taxon>Flavobacteriales</taxon>
        <taxon>Flavobacteriaceae</taxon>
        <taxon>Zobellia</taxon>
    </lineage>
</organism>
<dbReference type="Pfam" id="PF18911">
    <property type="entry name" value="PKD_4"/>
    <property type="match status" value="4"/>
</dbReference>
<dbReference type="CDD" id="cd00146">
    <property type="entry name" value="PKD"/>
    <property type="match status" value="4"/>
</dbReference>
<dbReference type="Gene3D" id="2.60.40.10">
    <property type="entry name" value="Immunoglobulins"/>
    <property type="match status" value="4"/>
</dbReference>